<evidence type="ECO:0000313" key="1">
    <source>
        <dbReference type="EMBL" id="KAB2798971.1"/>
    </source>
</evidence>
<organism evidence="1 2">
    <name type="scientific">Brucella anthropi</name>
    <name type="common">Ochrobactrum anthropi</name>
    <dbReference type="NCBI Taxonomy" id="529"/>
    <lineage>
        <taxon>Bacteria</taxon>
        <taxon>Pseudomonadati</taxon>
        <taxon>Pseudomonadota</taxon>
        <taxon>Alphaproteobacteria</taxon>
        <taxon>Hyphomicrobiales</taxon>
        <taxon>Brucellaceae</taxon>
        <taxon>Brucella/Ochrobactrum group</taxon>
        <taxon>Brucella</taxon>
    </lineage>
</organism>
<dbReference type="RefSeq" id="WP_151576522.1">
    <property type="nucleotide sequence ID" value="NZ_WBWX01000003.1"/>
</dbReference>
<accession>A0A6I0DTF5</accession>
<proteinExistence type="predicted"/>
<gene>
    <name evidence="1" type="ORF">F9L06_10235</name>
</gene>
<protein>
    <submittedName>
        <fullName evidence="1">Uncharacterized protein</fullName>
    </submittedName>
</protein>
<comment type="caution">
    <text evidence="1">The sequence shown here is derived from an EMBL/GenBank/DDBJ whole genome shotgun (WGS) entry which is preliminary data.</text>
</comment>
<dbReference type="AlphaFoldDB" id="A0A6I0DTF5"/>
<name>A0A6I0DTF5_BRUAN</name>
<sequence>MSNKDRVIWCDRGWQPVYFGFCPSKQAWKREMKRLDCKEPYPDTDGRCTTFTNDGKVVVLVTIRDGSENERSITEITGLLVHEATHVWQTIRNDIGEQDPSPEFEAYSMQAIFQGLLSAFQETRGLN</sequence>
<dbReference type="EMBL" id="WBWX01000003">
    <property type="protein sequence ID" value="KAB2798971.1"/>
    <property type="molecule type" value="Genomic_DNA"/>
</dbReference>
<reference evidence="1 2" key="1">
    <citation type="submission" date="2019-09" db="EMBL/GenBank/DDBJ databases">
        <title>Taxonomic organization of the family Brucellaceae based on a phylogenomic approach.</title>
        <authorList>
            <person name="Leclercq S."/>
            <person name="Cloeckaert A."/>
            <person name="Zygmunt M.S."/>
        </authorList>
    </citation>
    <scope>NUCLEOTIDE SEQUENCE [LARGE SCALE GENOMIC DNA]</scope>
    <source>
        <strain evidence="1 2">CCUG 34461</strain>
    </source>
</reference>
<evidence type="ECO:0000313" key="2">
    <source>
        <dbReference type="Proteomes" id="UP000441102"/>
    </source>
</evidence>
<dbReference type="Proteomes" id="UP000441102">
    <property type="component" value="Unassembled WGS sequence"/>
</dbReference>